<name>A0A812XVH9_9DINO</name>
<feature type="chain" id="PRO_5032859236" evidence="1">
    <location>
        <begin position="24"/>
        <end position="137"/>
    </location>
</feature>
<keyword evidence="1" id="KW-0732">Signal</keyword>
<evidence type="ECO:0000256" key="1">
    <source>
        <dbReference type="SAM" id="SignalP"/>
    </source>
</evidence>
<evidence type="ECO:0000313" key="2">
    <source>
        <dbReference type="EMBL" id="CAE7751190.1"/>
    </source>
</evidence>
<proteinExistence type="predicted"/>
<accession>A0A812XVH9</accession>
<feature type="signal peptide" evidence="1">
    <location>
        <begin position="1"/>
        <end position="23"/>
    </location>
</feature>
<dbReference type="AlphaFoldDB" id="A0A812XVH9"/>
<dbReference type="OrthoDB" id="441595at2759"/>
<dbReference type="Proteomes" id="UP000601435">
    <property type="component" value="Unassembled WGS sequence"/>
</dbReference>
<keyword evidence="3" id="KW-1185">Reference proteome</keyword>
<gene>
    <name evidence="2" type="primary">GIP</name>
    <name evidence="2" type="ORF">SNEC2469_LOCUS21778</name>
</gene>
<sequence length="137" mass="15671">MWFEMIQCLISVWGLSLLVLQTCFNHERVVGLGASSLYHRMDEGVFDPSLTATNHRDGVVADWMIAKGFVDLCLEVAEVFGRIRTGELRGYFNIGNAWDLLRSIIPISLLAFHSERWLHLLVVLMPRLHNGIRFWSG</sequence>
<reference evidence="2" key="1">
    <citation type="submission" date="2021-02" db="EMBL/GenBank/DDBJ databases">
        <authorList>
            <person name="Dougan E. K."/>
            <person name="Rhodes N."/>
            <person name="Thang M."/>
            <person name="Chan C."/>
        </authorList>
    </citation>
    <scope>NUCLEOTIDE SEQUENCE</scope>
</reference>
<feature type="non-terminal residue" evidence="2">
    <location>
        <position position="137"/>
    </location>
</feature>
<dbReference type="EMBL" id="CAJNJA010038858">
    <property type="protein sequence ID" value="CAE7751190.1"/>
    <property type="molecule type" value="Genomic_DNA"/>
</dbReference>
<organism evidence="2 3">
    <name type="scientific">Symbiodinium necroappetens</name>
    <dbReference type="NCBI Taxonomy" id="1628268"/>
    <lineage>
        <taxon>Eukaryota</taxon>
        <taxon>Sar</taxon>
        <taxon>Alveolata</taxon>
        <taxon>Dinophyceae</taxon>
        <taxon>Suessiales</taxon>
        <taxon>Symbiodiniaceae</taxon>
        <taxon>Symbiodinium</taxon>
    </lineage>
</organism>
<comment type="caution">
    <text evidence="2">The sequence shown here is derived from an EMBL/GenBank/DDBJ whole genome shotgun (WGS) entry which is preliminary data.</text>
</comment>
<evidence type="ECO:0000313" key="3">
    <source>
        <dbReference type="Proteomes" id="UP000601435"/>
    </source>
</evidence>
<protein>
    <submittedName>
        <fullName evidence="2">GIP protein</fullName>
    </submittedName>
</protein>